<reference evidence="1 2" key="1">
    <citation type="submission" date="2019-10" db="EMBL/GenBank/DDBJ databases">
        <title>Nonomuraea sp. nov., isolated from Phyllanthus amarus.</title>
        <authorList>
            <person name="Klykleung N."/>
            <person name="Tanasupawat S."/>
        </authorList>
    </citation>
    <scope>NUCLEOTIDE SEQUENCE [LARGE SCALE GENOMIC DNA]</scope>
    <source>
        <strain evidence="1 2">PA1-10</strain>
    </source>
</reference>
<dbReference type="PANTHER" id="PTHR42305:SF1">
    <property type="entry name" value="MEMBRANE PROTEIN RV1733C-RELATED"/>
    <property type="match status" value="1"/>
</dbReference>
<dbReference type="PANTHER" id="PTHR42305">
    <property type="entry name" value="MEMBRANE PROTEIN RV1733C-RELATED"/>
    <property type="match status" value="1"/>
</dbReference>
<dbReference type="OrthoDB" id="3542690at2"/>
<dbReference type="AlphaFoldDB" id="A0A5C4VCW4"/>
<dbReference type="Proteomes" id="UP000312512">
    <property type="component" value="Unassembled WGS sequence"/>
</dbReference>
<organism evidence="1 2">
    <name type="scientific">Nonomuraea phyllanthi</name>
    <dbReference type="NCBI Taxonomy" id="2219224"/>
    <lineage>
        <taxon>Bacteria</taxon>
        <taxon>Bacillati</taxon>
        <taxon>Actinomycetota</taxon>
        <taxon>Actinomycetes</taxon>
        <taxon>Streptosporangiales</taxon>
        <taxon>Streptosporangiaceae</taxon>
        <taxon>Nonomuraea</taxon>
    </lineage>
</organism>
<sequence length="199" mass="21754">MKSSTNPLMLRTRLYRPDGNPLRRRHDRRESAVVLAAFLLVLVSVWPAVLTGRLAYESALRDESAAARHQVTATLLEDAPAARVSFTEVPAGRPTATARWTTSTGREQVADVPVPALARAGSSVVVWLDSSGTPASPPTDPAVLLMRGVAVGTLIVLGAGLLALGSFVSARRWLDRARYRDWDLAWQRADAKWRHPRQT</sequence>
<keyword evidence="2" id="KW-1185">Reference proteome</keyword>
<accession>A0A5C4VCW4</accession>
<gene>
    <name evidence="1" type="ORF">FH608_043980</name>
</gene>
<dbReference type="EMBL" id="VDLX02000025">
    <property type="protein sequence ID" value="KAB8188407.1"/>
    <property type="molecule type" value="Genomic_DNA"/>
</dbReference>
<dbReference type="InterPro" id="IPR039708">
    <property type="entry name" value="MT1774/Rv1733c-like"/>
</dbReference>
<dbReference type="RefSeq" id="WP_139636999.1">
    <property type="nucleotide sequence ID" value="NZ_VDLX02000025.1"/>
</dbReference>
<name>A0A5C4VCW4_9ACTN</name>
<evidence type="ECO:0000313" key="2">
    <source>
        <dbReference type="Proteomes" id="UP000312512"/>
    </source>
</evidence>
<protein>
    <submittedName>
        <fullName evidence="1">Uncharacterized protein</fullName>
    </submittedName>
</protein>
<proteinExistence type="predicted"/>
<comment type="caution">
    <text evidence="1">The sequence shown here is derived from an EMBL/GenBank/DDBJ whole genome shotgun (WGS) entry which is preliminary data.</text>
</comment>
<evidence type="ECO:0000313" key="1">
    <source>
        <dbReference type="EMBL" id="KAB8188407.1"/>
    </source>
</evidence>